<reference evidence="1" key="1">
    <citation type="submission" date="2014-11" db="EMBL/GenBank/DDBJ databases">
        <authorList>
            <person name="Amaro Gonzalez C."/>
        </authorList>
    </citation>
    <scope>NUCLEOTIDE SEQUENCE</scope>
</reference>
<accession>A0A0E9PS70</accession>
<name>A0A0E9PS70_ANGAN</name>
<dbReference type="AlphaFoldDB" id="A0A0E9PS70"/>
<proteinExistence type="predicted"/>
<dbReference type="EMBL" id="GBXM01101111">
    <property type="protein sequence ID" value="JAH07466.1"/>
    <property type="molecule type" value="Transcribed_RNA"/>
</dbReference>
<evidence type="ECO:0000313" key="1">
    <source>
        <dbReference type="EMBL" id="JAH07466.1"/>
    </source>
</evidence>
<protein>
    <submittedName>
        <fullName evidence="1">Uncharacterized protein</fullName>
    </submittedName>
</protein>
<sequence>MQRTVLYRLSAPPSPGEFQV</sequence>
<reference evidence="1" key="2">
    <citation type="journal article" date="2015" name="Fish Shellfish Immunol.">
        <title>Early steps in the European eel (Anguilla anguilla)-Vibrio vulnificus interaction in the gills: Role of the RtxA13 toxin.</title>
        <authorList>
            <person name="Callol A."/>
            <person name="Pajuelo D."/>
            <person name="Ebbesson L."/>
            <person name="Teles M."/>
            <person name="MacKenzie S."/>
            <person name="Amaro C."/>
        </authorList>
    </citation>
    <scope>NUCLEOTIDE SEQUENCE</scope>
</reference>
<organism evidence="1">
    <name type="scientific">Anguilla anguilla</name>
    <name type="common">European freshwater eel</name>
    <name type="synonym">Muraena anguilla</name>
    <dbReference type="NCBI Taxonomy" id="7936"/>
    <lineage>
        <taxon>Eukaryota</taxon>
        <taxon>Metazoa</taxon>
        <taxon>Chordata</taxon>
        <taxon>Craniata</taxon>
        <taxon>Vertebrata</taxon>
        <taxon>Euteleostomi</taxon>
        <taxon>Actinopterygii</taxon>
        <taxon>Neopterygii</taxon>
        <taxon>Teleostei</taxon>
        <taxon>Anguilliformes</taxon>
        <taxon>Anguillidae</taxon>
        <taxon>Anguilla</taxon>
    </lineage>
</organism>